<feature type="transmembrane region" description="Helical" evidence="2">
    <location>
        <begin position="54"/>
        <end position="73"/>
    </location>
</feature>
<dbReference type="EMBL" id="NCVQ01000006">
    <property type="protein sequence ID" value="PWZ22056.1"/>
    <property type="molecule type" value="Genomic_DNA"/>
</dbReference>
<dbReference type="Proteomes" id="UP000251960">
    <property type="component" value="Chromosome 5"/>
</dbReference>
<gene>
    <name evidence="3" type="ORF">Zm00014a_008924</name>
</gene>
<keyword evidence="2" id="KW-0812">Transmembrane</keyword>
<evidence type="ECO:0000256" key="1">
    <source>
        <dbReference type="SAM" id="MobiDB-lite"/>
    </source>
</evidence>
<proteinExistence type="predicted"/>
<reference evidence="3 4" key="1">
    <citation type="journal article" date="2018" name="Nat. Genet.">
        <title>Extensive intraspecific gene order and gene structural variations between Mo17 and other maize genomes.</title>
        <authorList>
            <person name="Sun S."/>
            <person name="Zhou Y."/>
            <person name="Chen J."/>
            <person name="Shi J."/>
            <person name="Zhao H."/>
            <person name="Zhao H."/>
            <person name="Song W."/>
            <person name="Zhang M."/>
            <person name="Cui Y."/>
            <person name="Dong X."/>
            <person name="Liu H."/>
            <person name="Ma X."/>
            <person name="Jiao Y."/>
            <person name="Wang B."/>
            <person name="Wei X."/>
            <person name="Stein J.C."/>
            <person name="Glaubitz J.C."/>
            <person name="Lu F."/>
            <person name="Yu G."/>
            <person name="Liang C."/>
            <person name="Fengler K."/>
            <person name="Li B."/>
            <person name="Rafalski A."/>
            <person name="Schnable P.S."/>
            <person name="Ware D.H."/>
            <person name="Buckler E.S."/>
            <person name="Lai J."/>
        </authorList>
    </citation>
    <scope>NUCLEOTIDE SEQUENCE [LARGE SCALE GENOMIC DNA]</scope>
    <source>
        <strain evidence="4">cv. Missouri 17</strain>
        <tissue evidence="3">Seedling</tissue>
    </source>
</reference>
<dbReference type="PANTHER" id="PTHR46413:SF19">
    <property type="entry name" value="HMA DOMAIN-CONTAINING PROTEIN"/>
    <property type="match status" value="1"/>
</dbReference>
<dbReference type="AlphaFoldDB" id="A0A3L6EM12"/>
<dbReference type="GO" id="GO:0046872">
    <property type="term" value="F:metal ion binding"/>
    <property type="evidence" value="ECO:0007669"/>
    <property type="project" value="InterPro"/>
</dbReference>
<keyword evidence="2" id="KW-0472">Membrane</keyword>
<protein>
    <submittedName>
        <fullName evidence="3">Uncharacterized protein</fullName>
    </submittedName>
</protein>
<feature type="compositionally biased region" description="Low complexity" evidence="1">
    <location>
        <begin position="148"/>
        <end position="157"/>
    </location>
</feature>
<evidence type="ECO:0000313" key="3">
    <source>
        <dbReference type="EMBL" id="PWZ22056.1"/>
    </source>
</evidence>
<feature type="region of interest" description="Disordered" evidence="1">
    <location>
        <begin position="141"/>
        <end position="194"/>
    </location>
</feature>
<dbReference type="InterPro" id="IPR044594">
    <property type="entry name" value="HIPP01/3/5/6"/>
</dbReference>
<accession>A0A3L6EM12</accession>
<comment type="caution">
    <text evidence="3">The sequence shown here is derived from an EMBL/GenBank/DDBJ whole genome shotgun (WGS) entry which is preliminary data.</text>
</comment>
<organism evidence="3 4">
    <name type="scientific">Zea mays</name>
    <name type="common">Maize</name>
    <dbReference type="NCBI Taxonomy" id="4577"/>
    <lineage>
        <taxon>Eukaryota</taxon>
        <taxon>Viridiplantae</taxon>
        <taxon>Streptophyta</taxon>
        <taxon>Embryophyta</taxon>
        <taxon>Tracheophyta</taxon>
        <taxon>Spermatophyta</taxon>
        <taxon>Magnoliopsida</taxon>
        <taxon>Liliopsida</taxon>
        <taxon>Poales</taxon>
        <taxon>Poaceae</taxon>
        <taxon>PACMAD clade</taxon>
        <taxon>Panicoideae</taxon>
        <taxon>Andropogonodae</taxon>
        <taxon>Andropogoneae</taxon>
        <taxon>Tripsacinae</taxon>
        <taxon>Zea</taxon>
    </lineage>
</organism>
<sequence>MKYQARVGEQRQRQVIMGKGQCKAGGSKTYVLKLDMHCQCNGCVKKMRDAVKEMMSLSQGMYVLLSCTAYYYYYTSAVWLAGCVIESGGTGVERADVSAEAEAEAGEVSVEVTGGIDMDPVKLCCLLQEATKKKRVRIAEEASVPSSGQGQAEAAGGWRRDGAGTFPTTVPIPSAPPAPAPEEEAEAWSETTAPSERCRYRWAAPGSTVGVWAASDITGTLAMLYHHHL</sequence>
<evidence type="ECO:0000256" key="2">
    <source>
        <dbReference type="SAM" id="Phobius"/>
    </source>
</evidence>
<keyword evidence="2" id="KW-1133">Transmembrane helix</keyword>
<dbReference type="PANTHER" id="PTHR46413">
    <property type="entry name" value="HEAVY METAL-ASSOCIATED ISOPRENYLATED PLANT PROTEIN 6"/>
    <property type="match status" value="1"/>
</dbReference>
<evidence type="ECO:0000313" key="4">
    <source>
        <dbReference type="Proteomes" id="UP000251960"/>
    </source>
</evidence>
<dbReference type="ExpressionAtlas" id="A0A3L6EM12">
    <property type="expression patterns" value="baseline and differential"/>
</dbReference>
<dbReference type="Gene3D" id="3.30.70.100">
    <property type="match status" value="1"/>
</dbReference>
<name>A0A3L6EM12_MAIZE</name>